<accession>A0ABS0QNV8</accession>
<evidence type="ECO:0000256" key="1">
    <source>
        <dbReference type="SAM" id="Coils"/>
    </source>
</evidence>
<evidence type="ECO:0000313" key="3">
    <source>
        <dbReference type="EMBL" id="MBH9580873.1"/>
    </source>
</evidence>
<gene>
    <name evidence="3" type="ORF">I9026_05750</name>
</gene>
<proteinExistence type="predicted"/>
<dbReference type="Pfam" id="PF10651">
    <property type="entry name" value="BppU_N"/>
    <property type="match status" value="1"/>
</dbReference>
<dbReference type="RefSeq" id="WP_198092684.1">
    <property type="nucleotide sequence ID" value="NZ_JAEDAQ010000007.1"/>
</dbReference>
<keyword evidence="4" id="KW-1185">Reference proteome</keyword>
<dbReference type="Proteomes" id="UP000597038">
    <property type="component" value="Unassembled WGS sequence"/>
</dbReference>
<feature type="coiled-coil region" evidence="1">
    <location>
        <begin position="151"/>
        <end position="240"/>
    </location>
</feature>
<feature type="domain" description="BppU N-terminal" evidence="2">
    <location>
        <begin position="20"/>
        <end position="155"/>
    </location>
</feature>
<protein>
    <submittedName>
        <fullName evidence="3">BppU family phage baseplate upper protein</fullName>
    </submittedName>
</protein>
<evidence type="ECO:0000313" key="4">
    <source>
        <dbReference type="Proteomes" id="UP000597038"/>
    </source>
</evidence>
<dbReference type="Gene3D" id="2.60.40.3350">
    <property type="match status" value="1"/>
</dbReference>
<sequence length="479" mass="54222">MTQELYKEAVLKMNKSPFLKPISNLGIGFYNMDLNTAILTFQVTESGRPLLISNKNVETFAFCKSSNGSESGVLSAEIKDPLNGVITFTVPNEFLRAATNTSVTCQIYITINGVEDTVALREINFNIKDALINQISGEIKIKHIRMFYELREAIQKQANELETRLGQIDSELTEKINIFDDNYNEKIDSFERNFNELKLQLEEIYNNTRTVLDENGNKVITEAAETIQNINNLYNQIQELIYSKDEELETKIDELLSTVDTNQFVTLESLKQQLDDITLYLDWQKHKLTDDDGNAKTLSVEYDIEQIKNANTGFYYTEGVPGIVDGGDYGFLTVIAKDNEKRIEFRPYNAKSIYILINDTWVPLVTAVTDTGWLPINLVNGAVNLGGGYPESSYRVIINNEQTFVYFRLAVKNITTATTIATMPKEYVGYSHFLSAVGKVNKKSQKITISDGGDIIFYKNIDDTINSEDYAIAEGHWTI</sequence>
<evidence type="ECO:0000259" key="2">
    <source>
        <dbReference type="Pfam" id="PF10651"/>
    </source>
</evidence>
<keyword evidence="1" id="KW-0175">Coiled coil</keyword>
<name>A0ABS0QNV8_9STAP</name>
<comment type="caution">
    <text evidence="3">The sequence shown here is derived from an EMBL/GenBank/DDBJ whole genome shotgun (WGS) entry which is preliminary data.</text>
</comment>
<reference evidence="3 4" key="1">
    <citation type="submission" date="2020-12" db="EMBL/GenBank/DDBJ databases">
        <title>Genomic analysis of Staphylococcus felis from a cat with skin infection.</title>
        <authorList>
            <person name="Aslantas O."/>
            <person name="Keskin O."/>
            <person name="Buyukaltay K."/>
            <person name="Gullu Yucetepe A."/>
        </authorList>
    </citation>
    <scope>NUCLEOTIDE SEQUENCE [LARGE SCALE GENOMIC DNA]</scope>
    <source>
        <strain evidence="3 4">HARRANVET</strain>
    </source>
</reference>
<dbReference type="EMBL" id="JAEDAQ010000007">
    <property type="protein sequence ID" value="MBH9580873.1"/>
    <property type="molecule type" value="Genomic_DNA"/>
</dbReference>
<organism evidence="3 4">
    <name type="scientific">Staphylococcus felis</name>
    <dbReference type="NCBI Taxonomy" id="46127"/>
    <lineage>
        <taxon>Bacteria</taxon>
        <taxon>Bacillati</taxon>
        <taxon>Bacillota</taxon>
        <taxon>Bacilli</taxon>
        <taxon>Bacillales</taxon>
        <taxon>Staphylococcaceae</taxon>
        <taxon>Staphylococcus</taxon>
    </lineage>
</organism>
<dbReference type="SUPFAM" id="SSF58113">
    <property type="entry name" value="Apolipoprotein A-I"/>
    <property type="match status" value="1"/>
</dbReference>
<dbReference type="InterPro" id="IPR018913">
    <property type="entry name" value="BppU_N"/>
</dbReference>